<evidence type="ECO:0000259" key="3">
    <source>
        <dbReference type="Pfam" id="PF03981"/>
    </source>
</evidence>
<feature type="compositionally biased region" description="Polar residues" evidence="2">
    <location>
        <begin position="42"/>
        <end position="69"/>
    </location>
</feature>
<dbReference type="PANTHER" id="PTHR12184:SF1">
    <property type="entry name" value="UBIQUINOL-CYTOCHROME-C REDUCTASE COMPLEX ASSEMBLY FACTOR 1"/>
    <property type="match status" value="1"/>
</dbReference>
<comment type="similarity">
    <text evidence="1">Belongs to the CBP3 family.</text>
</comment>
<dbReference type="Proteomes" id="UP001605036">
    <property type="component" value="Unassembled WGS sequence"/>
</dbReference>
<proteinExistence type="inferred from homology"/>
<sequence>MLRTVGNVVRRQNSAGLTRVSRTSFPPFLSRSLSQVAEDVSVPTSSGRENPSIFGSKTRSLGLDSSSPLRVTDPPPSGLSGIALKLLGFYSRESQLIRGSRTLYTRISSHAETPELYANYGLQKNFRTTHAMLLVHMWLTLVRLRAEGKEGSKIGQSLYELFNHDLEKRIVGEGVKMLISKWMKQLERNFYGAVEAYDAAMQPTADKDALARALWRNIFAEDDSPMPTGAEAAPVKSFARYVRREAACLAITDSESLLTGNIQFTSDFGALSSANAADSASLQQSSSDPVPA</sequence>
<gene>
    <name evidence="4" type="ORF">R1flu_019516</name>
</gene>
<comment type="caution">
    <text evidence="4">The sequence shown here is derived from an EMBL/GenBank/DDBJ whole genome shotgun (WGS) entry which is preliminary data.</text>
</comment>
<feature type="region of interest" description="Disordered" evidence="2">
    <location>
        <begin position="39"/>
        <end position="74"/>
    </location>
</feature>
<name>A0ABD1ZIW6_9MARC</name>
<dbReference type="Pfam" id="PF03981">
    <property type="entry name" value="Ubiq_cyt_C_chap"/>
    <property type="match status" value="1"/>
</dbReference>
<reference evidence="4 5" key="1">
    <citation type="submission" date="2024-09" db="EMBL/GenBank/DDBJ databases">
        <title>Chromosome-scale assembly of Riccia fluitans.</title>
        <authorList>
            <person name="Paukszto L."/>
            <person name="Sawicki J."/>
            <person name="Karawczyk K."/>
            <person name="Piernik-Szablinska J."/>
            <person name="Szczecinska M."/>
            <person name="Mazdziarz M."/>
        </authorList>
    </citation>
    <scope>NUCLEOTIDE SEQUENCE [LARGE SCALE GENOMIC DNA]</scope>
    <source>
        <strain evidence="4">Rf_01</strain>
        <tissue evidence="4">Aerial parts of the thallus</tissue>
    </source>
</reference>
<feature type="domain" description="Ubiquinol-cytochrome c chaperone" evidence="3">
    <location>
        <begin position="120"/>
        <end position="264"/>
    </location>
</feature>
<evidence type="ECO:0000313" key="5">
    <source>
        <dbReference type="Proteomes" id="UP001605036"/>
    </source>
</evidence>
<dbReference type="AlphaFoldDB" id="A0ABD1ZIW6"/>
<accession>A0ABD1ZIW6</accession>
<evidence type="ECO:0000313" key="4">
    <source>
        <dbReference type="EMBL" id="KAL2651388.1"/>
    </source>
</evidence>
<protein>
    <recommendedName>
        <fullName evidence="3">Ubiquinol-cytochrome c chaperone domain-containing protein</fullName>
    </recommendedName>
</protein>
<organism evidence="4 5">
    <name type="scientific">Riccia fluitans</name>
    <dbReference type="NCBI Taxonomy" id="41844"/>
    <lineage>
        <taxon>Eukaryota</taxon>
        <taxon>Viridiplantae</taxon>
        <taxon>Streptophyta</taxon>
        <taxon>Embryophyta</taxon>
        <taxon>Marchantiophyta</taxon>
        <taxon>Marchantiopsida</taxon>
        <taxon>Marchantiidae</taxon>
        <taxon>Marchantiales</taxon>
        <taxon>Ricciaceae</taxon>
        <taxon>Riccia</taxon>
    </lineage>
</organism>
<dbReference type="PANTHER" id="PTHR12184">
    <property type="entry name" value="UBIQUINOL-CYTOCHROME C REDUCTASE COMPLEX ASSEMBLY FACTOR 1 FAMILY MEMBER"/>
    <property type="match status" value="1"/>
</dbReference>
<dbReference type="InterPro" id="IPR007129">
    <property type="entry name" value="Ubiqinol_cyt_c_chaperone_CPB3"/>
</dbReference>
<evidence type="ECO:0000256" key="1">
    <source>
        <dbReference type="ARBA" id="ARBA00006407"/>
    </source>
</evidence>
<dbReference type="EMBL" id="JBHFFA010000001">
    <property type="protein sequence ID" value="KAL2651388.1"/>
    <property type="molecule type" value="Genomic_DNA"/>
</dbReference>
<evidence type="ECO:0000256" key="2">
    <source>
        <dbReference type="SAM" id="MobiDB-lite"/>
    </source>
</evidence>
<dbReference type="InterPro" id="IPR021150">
    <property type="entry name" value="Ubiq_cyt_c_chap"/>
</dbReference>
<keyword evidence="5" id="KW-1185">Reference proteome</keyword>